<reference evidence="2" key="1">
    <citation type="submission" date="2025-08" db="UniProtKB">
        <authorList>
            <consortium name="Ensembl"/>
        </authorList>
    </citation>
    <scope>IDENTIFICATION</scope>
</reference>
<dbReference type="AlphaFoldDB" id="A0A8C6SDA6"/>
<feature type="region of interest" description="Disordered" evidence="1">
    <location>
        <begin position="38"/>
        <end position="69"/>
    </location>
</feature>
<dbReference type="Proteomes" id="UP000694523">
    <property type="component" value="Unplaced"/>
</dbReference>
<sequence length="247" mass="27619">MLFVNILLVLSHLNKFNFSYYFLVGRSFDAVLTGSVDKGKSLPSKQTKTEEIKTEDNGKPNASPETETSKIITPSKRPAVYIGKFPWWITQEDITHLLHKIGVRDIIEIHFAENKVNGLSKGYVKVVVSSEGSIKLLLDKIPKCKLGGENIACRHANEINQSLFEDMSKQSVPGFPPRAASSDMNESDSSFLSQNPFEATVPQQFLNQFANLHNTFPSIPNPFLRYQAPPPLPHMPPPPLLPMFLTL</sequence>
<protein>
    <recommendedName>
        <fullName evidence="4">RRM domain-containing protein</fullName>
    </recommendedName>
</protein>
<evidence type="ECO:0008006" key="4">
    <source>
        <dbReference type="Google" id="ProtNLM"/>
    </source>
</evidence>
<dbReference type="SUPFAM" id="SSF54928">
    <property type="entry name" value="RNA-binding domain, RBD"/>
    <property type="match status" value="1"/>
</dbReference>
<evidence type="ECO:0000313" key="2">
    <source>
        <dbReference type="Ensembl" id="ENSNMLP00000003474.1"/>
    </source>
</evidence>
<evidence type="ECO:0000313" key="3">
    <source>
        <dbReference type="Proteomes" id="UP000694523"/>
    </source>
</evidence>
<accession>A0A8C6SDA6</accession>
<dbReference type="InterPro" id="IPR012677">
    <property type="entry name" value="Nucleotide-bd_a/b_plait_sf"/>
</dbReference>
<dbReference type="InterPro" id="IPR035979">
    <property type="entry name" value="RBD_domain_sf"/>
</dbReference>
<evidence type="ECO:0000256" key="1">
    <source>
        <dbReference type="SAM" id="MobiDB-lite"/>
    </source>
</evidence>
<keyword evidence="3" id="KW-1185">Reference proteome</keyword>
<dbReference type="GO" id="GO:0006397">
    <property type="term" value="P:mRNA processing"/>
    <property type="evidence" value="ECO:0007669"/>
    <property type="project" value="UniProtKB-KW"/>
</dbReference>
<dbReference type="GO" id="GO:0005634">
    <property type="term" value="C:nucleus"/>
    <property type="evidence" value="ECO:0007669"/>
    <property type="project" value="UniProtKB-SubCell"/>
</dbReference>
<dbReference type="PANTHER" id="PTHR23204">
    <property type="entry name" value="CLEAVAGE AND POLYADENYLATION SPECIFIC FACTOR"/>
    <property type="match status" value="1"/>
</dbReference>
<proteinExistence type="predicted"/>
<reference evidence="2" key="2">
    <citation type="submission" date="2025-09" db="UniProtKB">
        <authorList>
            <consortium name="Ensembl"/>
        </authorList>
    </citation>
    <scope>IDENTIFICATION</scope>
</reference>
<feature type="compositionally biased region" description="Basic and acidic residues" evidence="1">
    <location>
        <begin position="47"/>
        <end position="58"/>
    </location>
</feature>
<dbReference type="Gene3D" id="3.30.70.330">
    <property type="match status" value="1"/>
</dbReference>
<name>A0A8C6SDA6_9GOBI</name>
<dbReference type="Ensembl" id="ENSNMLT00000003972.1">
    <property type="protein sequence ID" value="ENSNMLP00000003474.1"/>
    <property type="gene ID" value="ENSNMLG00000002499.1"/>
</dbReference>
<dbReference type="InterPro" id="IPR034772">
    <property type="entry name" value="CPSF6/7"/>
</dbReference>
<dbReference type="GO" id="GO:0003676">
    <property type="term" value="F:nucleic acid binding"/>
    <property type="evidence" value="ECO:0007669"/>
    <property type="project" value="InterPro"/>
</dbReference>
<organism evidence="2 3">
    <name type="scientific">Neogobius melanostomus</name>
    <name type="common">round goby</name>
    <dbReference type="NCBI Taxonomy" id="47308"/>
    <lineage>
        <taxon>Eukaryota</taxon>
        <taxon>Metazoa</taxon>
        <taxon>Chordata</taxon>
        <taxon>Craniata</taxon>
        <taxon>Vertebrata</taxon>
        <taxon>Euteleostomi</taxon>
        <taxon>Actinopterygii</taxon>
        <taxon>Neopterygii</taxon>
        <taxon>Teleostei</taxon>
        <taxon>Neoteleostei</taxon>
        <taxon>Acanthomorphata</taxon>
        <taxon>Gobiaria</taxon>
        <taxon>Gobiiformes</taxon>
        <taxon>Gobioidei</taxon>
        <taxon>Gobiidae</taxon>
        <taxon>Benthophilinae</taxon>
        <taxon>Neogobiini</taxon>
        <taxon>Neogobius</taxon>
    </lineage>
</organism>